<evidence type="ECO:0000313" key="1">
    <source>
        <dbReference type="EMBL" id="JAI08130.1"/>
    </source>
</evidence>
<protein>
    <submittedName>
        <fullName evidence="1">Uncharacterized protein</fullName>
    </submittedName>
</protein>
<name>A0A0E9XZQ1_ANGAN</name>
<sequence length="55" mass="6201">MRRNRETISLQGRHLLEGPDSQGKCFTGTSSRGSYSLRNHQCDFPLSLQLLDCCS</sequence>
<reference evidence="1" key="1">
    <citation type="submission" date="2014-11" db="EMBL/GenBank/DDBJ databases">
        <authorList>
            <person name="Amaro Gonzalez C."/>
        </authorList>
    </citation>
    <scope>NUCLEOTIDE SEQUENCE</scope>
</reference>
<proteinExistence type="predicted"/>
<accession>A0A0E9XZQ1</accession>
<organism evidence="1">
    <name type="scientific">Anguilla anguilla</name>
    <name type="common">European freshwater eel</name>
    <name type="synonym">Muraena anguilla</name>
    <dbReference type="NCBI Taxonomy" id="7936"/>
    <lineage>
        <taxon>Eukaryota</taxon>
        <taxon>Metazoa</taxon>
        <taxon>Chordata</taxon>
        <taxon>Craniata</taxon>
        <taxon>Vertebrata</taxon>
        <taxon>Euteleostomi</taxon>
        <taxon>Actinopterygii</taxon>
        <taxon>Neopterygii</taxon>
        <taxon>Teleostei</taxon>
        <taxon>Anguilliformes</taxon>
        <taxon>Anguillidae</taxon>
        <taxon>Anguilla</taxon>
    </lineage>
</organism>
<dbReference type="EMBL" id="GBXM01000448">
    <property type="protein sequence ID" value="JAI08130.1"/>
    <property type="molecule type" value="Transcribed_RNA"/>
</dbReference>
<dbReference type="AlphaFoldDB" id="A0A0E9XZQ1"/>
<reference evidence="1" key="2">
    <citation type="journal article" date="2015" name="Fish Shellfish Immunol.">
        <title>Early steps in the European eel (Anguilla anguilla)-Vibrio vulnificus interaction in the gills: Role of the RtxA13 toxin.</title>
        <authorList>
            <person name="Callol A."/>
            <person name="Pajuelo D."/>
            <person name="Ebbesson L."/>
            <person name="Teles M."/>
            <person name="MacKenzie S."/>
            <person name="Amaro C."/>
        </authorList>
    </citation>
    <scope>NUCLEOTIDE SEQUENCE</scope>
</reference>
<dbReference type="EMBL" id="GBXM01000457">
    <property type="protein sequence ID" value="JAI08121.1"/>
    <property type="molecule type" value="Transcribed_RNA"/>
</dbReference>